<dbReference type="Proteomes" id="UP000070544">
    <property type="component" value="Unassembled WGS sequence"/>
</dbReference>
<feature type="binding site" evidence="6">
    <location>
        <position position="73"/>
    </location>
    <ligand>
        <name>Mg(2+)</name>
        <dbReference type="ChEBI" id="CHEBI:18420"/>
        <label>1</label>
        <note>catalytic</note>
    </ligand>
</feature>
<evidence type="ECO:0000256" key="5">
    <source>
        <dbReference type="ARBA" id="ARBA00022842"/>
    </source>
</evidence>
<feature type="binding site" evidence="6">
    <location>
        <position position="243"/>
    </location>
    <ligand>
        <name>Mg(2+)</name>
        <dbReference type="ChEBI" id="CHEBI:18420"/>
        <label>1</label>
        <note>catalytic</note>
    </ligand>
</feature>
<protein>
    <recommendedName>
        <fullName evidence="7">Inositol-1-monophosphatase</fullName>
        <ecNumber evidence="7">3.1.3.25</ecNumber>
    </recommendedName>
</protein>
<dbReference type="OMA" id="ERGLHPW"/>
<accession>A0A139A173</accession>
<dbReference type="AlphaFoldDB" id="A0A139A173"/>
<sequence>MDLDLPALLASAIHASRLAARLLLAAFRTDRRALALETKSSPADLVTQTDKACQEAIFTYLRRIYPDHAFIGEEDDHSAGKSRFDQNRPTWVVDPIDGTTNFVVGYPQCCVSIGLAVNGSPVLGVVSNPDLDELYYAYNGGGAWLMKGNHVTTIELPDPPIAHRLPLISSAPLSHDLSNALVNTEYGSDRRPHMVQSKITTISSLLQIPVRGIRSVGSAALSLCSVARASSDVYYEEGIHSWDVCAGVVIVRESGGFVANYKDRASLSDVAASEPYDLRARTVIAVRKVTDKDPDSAEETAARMSVLETVRKHAVVGMVGLERD</sequence>
<dbReference type="Pfam" id="PF00459">
    <property type="entry name" value="Inositol_P"/>
    <property type="match status" value="1"/>
</dbReference>
<dbReference type="GO" id="GO:0008934">
    <property type="term" value="F:inositol monophosphate 1-phosphatase activity"/>
    <property type="evidence" value="ECO:0007669"/>
    <property type="project" value="InterPro"/>
</dbReference>
<dbReference type="InterPro" id="IPR020550">
    <property type="entry name" value="Inositol_monophosphatase_CS"/>
</dbReference>
<keyword evidence="7" id="KW-0378">Hydrolase</keyword>
<dbReference type="InterPro" id="IPR033942">
    <property type="entry name" value="IMPase"/>
</dbReference>
<evidence type="ECO:0000256" key="2">
    <source>
        <dbReference type="ARBA" id="ARBA00001946"/>
    </source>
</evidence>
<dbReference type="STRING" id="1344416.A0A139A173"/>
<evidence type="ECO:0000256" key="4">
    <source>
        <dbReference type="ARBA" id="ARBA00022723"/>
    </source>
</evidence>
<dbReference type="GO" id="GO:0046872">
    <property type="term" value="F:metal ion binding"/>
    <property type="evidence" value="ECO:0007669"/>
    <property type="project" value="UniProtKB-KW"/>
</dbReference>
<dbReference type="PRINTS" id="PR00377">
    <property type="entry name" value="IMPHPHTASES"/>
</dbReference>
<keyword evidence="9" id="KW-1185">Reference proteome</keyword>
<dbReference type="UniPathway" id="UPA00823">
    <property type="reaction ID" value="UER00788"/>
</dbReference>
<dbReference type="OrthoDB" id="10254945at2759"/>
<proteinExistence type="inferred from homology"/>
<dbReference type="GO" id="GO:0006021">
    <property type="term" value="P:inositol biosynthetic process"/>
    <property type="evidence" value="ECO:0007669"/>
    <property type="project" value="UniProtKB-UniPathway"/>
</dbReference>
<organism evidence="8 9">
    <name type="scientific">Gonapodya prolifera (strain JEL478)</name>
    <name type="common">Monoblepharis prolifera</name>
    <dbReference type="NCBI Taxonomy" id="1344416"/>
    <lineage>
        <taxon>Eukaryota</taxon>
        <taxon>Fungi</taxon>
        <taxon>Fungi incertae sedis</taxon>
        <taxon>Chytridiomycota</taxon>
        <taxon>Chytridiomycota incertae sedis</taxon>
        <taxon>Monoblepharidomycetes</taxon>
        <taxon>Monoblepharidales</taxon>
        <taxon>Gonapodyaceae</taxon>
        <taxon>Gonapodya</taxon>
    </lineage>
</organism>
<comment type="cofactor">
    <cofactor evidence="2 6 7">
        <name>Mg(2+)</name>
        <dbReference type="ChEBI" id="CHEBI:18420"/>
    </cofactor>
</comment>
<comment type="catalytic activity">
    <reaction evidence="1 7">
        <text>a myo-inositol phosphate + H2O = myo-inositol + phosphate</text>
        <dbReference type="Rhea" id="RHEA:24056"/>
        <dbReference type="ChEBI" id="CHEBI:15377"/>
        <dbReference type="ChEBI" id="CHEBI:17268"/>
        <dbReference type="ChEBI" id="CHEBI:43474"/>
        <dbReference type="ChEBI" id="CHEBI:84139"/>
        <dbReference type="EC" id="3.1.3.25"/>
    </reaction>
</comment>
<comment type="similarity">
    <text evidence="3 7">Belongs to the inositol monophosphatase superfamily.</text>
</comment>
<feature type="binding site" evidence="6">
    <location>
        <position position="96"/>
    </location>
    <ligand>
        <name>Mg(2+)</name>
        <dbReference type="ChEBI" id="CHEBI:18420"/>
        <label>1</label>
        <note>catalytic</note>
    </ligand>
</feature>
<name>A0A139A173_GONPJ</name>
<dbReference type="Gene3D" id="3.30.540.10">
    <property type="entry name" value="Fructose-1,6-Bisphosphatase, subunit A, domain 1"/>
    <property type="match status" value="1"/>
</dbReference>
<dbReference type="Gene3D" id="3.40.190.80">
    <property type="match status" value="1"/>
</dbReference>
<evidence type="ECO:0000313" key="9">
    <source>
        <dbReference type="Proteomes" id="UP000070544"/>
    </source>
</evidence>
<gene>
    <name evidence="8" type="ORF">M427DRAFT_104333</name>
</gene>
<dbReference type="CDD" id="cd01639">
    <property type="entry name" value="IMPase"/>
    <property type="match status" value="1"/>
</dbReference>
<dbReference type="GO" id="GO:0007165">
    <property type="term" value="P:signal transduction"/>
    <property type="evidence" value="ECO:0007669"/>
    <property type="project" value="TreeGrafter"/>
</dbReference>
<evidence type="ECO:0000256" key="1">
    <source>
        <dbReference type="ARBA" id="ARBA00001033"/>
    </source>
</evidence>
<comment type="pathway">
    <text evidence="7">Polyol metabolism; myo-inositol biosynthesis; myo-inositol from D-glucose 6-phosphate: step 2/2.</text>
</comment>
<evidence type="ECO:0000313" key="8">
    <source>
        <dbReference type="EMBL" id="KXS10103.1"/>
    </source>
</evidence>
<feature type="binding site" evidence="6">
    <location>
        <position position="94"/>
    </location>
    <ligand>
        <name>Mg(2+)</name>
        <dbReference type="ChEBI" id="CHEBI:18420"/>
        <label>1</label>
        <note>catalytic</note>
    </ligand>
</feature>
<dbReference type="PANTHER" id="PTHR20854:SF4">
    <property type="entry name" value="INOSITOL-1-MONOPHOSPHATASE-RELATED"/>
    <property type="match status" value="1"/>
</dbReference>
<dbReference type="SUPFAM" id="SSF56655">
    <property type="entry name" value="Carbohydrate phosphatase"/>
    <property type="match status" value="1"/>
</dbReference>
<dbReference type="FunFam" id="3.30.540.10:FF:000004">
    <property type="entry name" value="Inositol-1-monophosphatase"/>
    <property type="match status" value="1"/>
</dbReference>
<keyword evidence="5 6" id="KW-0460">Magnesium</keyword>
<evidence type="ECO:0000256" key="7">
    <source>
        <dbReference type="RuleBase" id="RU364068"/>
    </source>
</evidence>
<dbReference type="InterPro" id="IPR000760">
    <property type="entry name" value="Inositol_monophosphatase-like"/>
</dbReference>
<feature type="binding site" evidence="6">
    <location>
        <position position="97"/>
    </location>
    <ligand>
        <name>Mg(2+)</name>
        <dbReference type="ChEBI" id="CHEBI:18420"/>
        <label>1</label>
        <note>catalytic</note>
    </ligand>
</feature>
<evidence type="ECO:0000256" key="6">
    <source>
        <dbReference type="PIRSR" id="PIRSR600760-2"/>
    </source>
</evidence>
<keyword evidence="4 6" id="KW-0479">Metal-binding</keyword>
<dbReference type="GO" id="GO:0046854">
    <property type="term" value="P:phosphatidylinositol phosphate biosynthetic process"/>
    <property type="evidence" value="ECO:0007669"/>
    <property type="project" value="InterPro"/>
</dbReference>
<dbReference type="PROSITE" id="PS00630">
    <property type="entry name" value="IMP_2"/>
    <property type="match status" value="1"/>
</dbReference>
<dbReference type="EC" id="3.1.3.25" evidence="7"/>
<dbReference type="EMBL" id="KQ965838">
    <property type="protein sequence ID" value="KXS10103.1"/>
    <property type="molecule type" value="Genomic_DNA"/>
</dbReference>
<evidence type="ECO:0000256" key="3">
    <source>
        <dbReference type="ARBA" id="ARBA00009759"/>
    </source>
</evidence>
<reference evidence="8 9" key="1">
    <citation type="journal article" date="2015" name="Genome Biol. Evol.">
        <title>Phylogenomic analyses indicate that early fungi evolved digesting cell walls of algal ancestors of land plants.</title>
        <authorList>
            <person name="Chang Y."/>
            <person name="Wang S."/>
            <person name="Sekimoto S."/>
            <person name="Aerts A.L."/>
            <person name="Choi C."/>
            <person name="Clum A."/>
            <person name="LaButti K.M."/>
            <person name="Lindquist E.A."/>
            <person name="Yee Ngan C."/>
            <person name="Ohm R.A."/>
            <person name="Salamov A.A."/>
            <person name="Grigoriev I.V."/>
            <person name="Spatafora J.W."/>
            <person name="Berbee M.L."/>
        </authorList>
    </citation>
    <scope>NUCLEOTIDE SEQUENCE [LARGE SCALE GENOMIC DNA]</scope>
    <source>
        <strain evidence="8 9">JEL478</strain>
    </source>
</reference>
<dbReference type="PANTHER" id="PTHR20854">
    <property type="entry name" value="INOSITOL MONOPHOSPHATASE"/>
    <property type="match status" value="1"/>
</dbReference>